<dbReference type="Proteomes" id="UP000004968">
    <property type="component" value="Unassembled WGS sequence"/>
</dbReference>
<protein>
    <submittedName>
        <fullName evidence="1">Uncharacterized protein</fullName>
    </submittedName>
</protein>
<dbReference type="SUPFAM" id="SSF55729">
    <property type="entry name" value="Acyl-CoA N-acyltransferases (Nat)"/>
    <property type="match status" value="1"/>
</dbReference>
<dbReference type="RefSeq" id="WP_006776518.1">
    <property type="nucleotide sequence ID" value="NZ_GG667805.1"/>
</dbReference>
<reference evidence="1 2" key="1">
    <citation type="submission" date="2010-01" db="EMBL/GenBank/DDBJ databases">
        <authorList>
            <person name="Weinstock G."/>
            <person name="Sodergren E."/>
            <person name="Clifton S."/>
            <person name="Fulton L."/>
            <person name="Fulton B."/>
            <person name="Courtney L."/>
            <person name="Fronick C."/>
            <person name="Harrison M."/>
            <person name="Strong C."/>
            <person name="Farmer C."/>
            <person name="Delahaunty K."/>
            <person name="Markovic C."/>
            <person name="Hall O."/>
            <person name="Minx P."/>
            <person name="Tomlinson C."/>
            <person name="Mitreva M."/>
            <person name="Nelson J."/>
            <person name="Hou S."/>
            <person name="Wollam A."/>
            <person name="Pepin K.H."/>
            <person name="Johnson M."/>
            <person name="Bhonagiri V."/>
            <person name="Nash W.E."/>
            <person name="Warren W."/>
            <person name="Chinwalla A."/>
            <person name="Mardis E.R."/>
            <person name="Wilson R.K."/>
        </authorList>
    </citation>
    <scope>NUCLEOTIDE SEQUENCE [LARGE SCALE GENOMIC DNA]</scope>
    <source>
        <strain evidence="1 2">DSM 13479</strain>
    </source>
</reference>
<sequence>MGGLTLKRKDEKKGTFLIFVLFAVLLTVCSSKQKEATHNETMIIKPSEFSEETKDLILEKAKFEDWETMYKNVWSRSEAALYMQWRVTESEAAARECIRKTIEYQKNTLGPDYTGKGYGKQILQLLL</sequence>
<proteinExistence type="predicted"/>
<dbReference type="EMBL" id="ACIO01000692">
    <property type="protein sequence ID" value="EFC95701.1"/>
    <property type="molecule type" value="Genomic_DNA"/>
</dbReference>
<gene>
    <name evidence="1" type="ORF">CLOSTHATH_06104</name>
</gene>
<evidence type="ECO:0000313" key="1">
    <source>
        <dbReference type="EMBL" id="EFC95701.1"/>
    </source>
</evidence>
<accession>D3AR48</accession>
<dbReference type="AlphaFoldDB" id="D3AR48"/>
<organism evidence="1 2">
    <name type="scientific">Hungatella hathewayi DSM 13479</name>
    <dbReference type="NCBI Taxonomy" id="566550"/>
    <lineage>
        <taxon>Bacteria</taxon>
        <taxon>Bacillati</taxon>
        <taxon>Bacillota</taxon>
        <taxon>Clostridia</taxon>
        <taxon>Lachnospirales</taxon>
        <taxon>Lachnospiraceae</taxon>
        <taxon>Hungatella</taxon>
    </lineage>
</organism>
<dbReference type="InterPro" id="IPR016181">
    <property type="entry name" value="Acyl_CoA_acyltransferase"/>
</dbReference>
<dbReference type="GeneID" id="93150242"/>
<dbReference type="HOGENOM" id="CLU_1967534_0_0_9"/>
<evidence type="ECO:0000313" key="2">
    <source>
        <dbReference type="Proteomes" id="UP000004968"/>
    </source>
</evidence>
<name>D3AR48_9FIRM</name>
<comment type="caution">
    <text evidence="1">The sequence shown here is derived from an EMBL/GenBank/DDBJ whole genome shotgun (WGS) entry which is preliminary data.</text>
</comment>